<evidence type="ECO:0000256" key="1">
    <source>
        <dbReference type="ARBA" id="ARBA00022741"/>
    </source>
</evidence>
<dbReference type="Pfam" id="PF02954">
    <property type="entry name" value="HTH_8"/>
    <property type="match status" value="1"/>
</dbReference>
<evidence type="ECO:0000256" key="2">
    <source>
        <dbReference type="ARBA" id="ARBA00022840"/>
    </source>
</evidence>
<dbReference type="Gene3D" id="3.30.450.20">
    <property type="entry name" value="PAS domain"/>
    <property type="match status" value="1"/>
</dbReference>
<evidence type="ECO:0000256" key="4">
    <source>
        <dbReference type="ARBA" id="ARBA00023163"/>
    </source>
</evidence>
<keyword evidence="1" id="KW-0547">Nucleotide-binding</keyword>
<keyword evidence="4" id="KW-0804">Transcription</keyword>
<evidence type="ECO:0000259" key="7">
    <source>
        <dbReference type="PROSITE" id="PS50112"/>
    </source>
</evidence>
<dbReference type="SUPFAM" id="SSF55785">
    <property type="entry name" value="PYP-like sensor domain (PAS domain)"/>
    <property type="match status" value="1"/>
</dbReference>
<dbReference type="NCBIfam" id="TIGR00229">
    <property type="entry name" value="sensory_box"/>
    <property type="match status" value="1"/>
</dbReference>
<reference evidence="8" key="1">
    <citation type="submission" date="2016-08" db="EMBL/GenBank/DDBJ databases">
        <authorList>
            <person name="Seilhamer J.J."/>
        </authorList>
    </citation>
    <scope>NUCLEOTIDE SEQUENCE</scope>
    <source>
        <strain evidence="8">86-1</strain>
    </source>
</reference>
<dbReference type="InterPro" id="IPR002197">
    <property type="entry name" value="HTH_Fis"/>
</dbReference>
<dbReference type="InterPro" id="IPR013767">
    <property type="entry name" value="PAS_fold"/>
</dbReference>
<dbReference type="CDD" id="cd00130">
    <property type="entry name" value="PAS"/>
    <property type="match status" value="1"/>
</dbReference>
<dbReference type="PRINTS" id="PR01590">
    <property type="entry name" value="HTHFIS"/>
</dbReference>
<evidence type="ECO:0000259" key="6">
    <source>
        <dbReference type="PROSITE" id="PS50045"/>
    </source>
</evidence>
<dbReference type="InterPro" id="IPR027417">
    <property type="entry name" value="P-loop_NTPase"/>
</dbReference>
<dbReference type="Pfam" id="PF25601">
    <property type="entry name" value="AAA_lid_14"/>
    <property type="match status" value="1"/>
</dbReference>
<sequence>MPPNSSLFDQREQFYELILNSLTTGIYVCDNNYVVKFINQAYADYLGLPREQIMGRPITDFIPDSRAPFVTSTGQSEMGNIRKFKGKDGERMIVVNRQPFEYAPDTIGMLSQTLFSTRGEFDAVMKRIEYLDKKVASYERRIRSALSPNYTLQSIIGESDTIQRFKEYLVRFAQTNAPVLILGATGSGKELAASALHCESERREGPFVSINCAAIPKELFESELFGYAPGAFSGAHKDGKVGQLELAHQGTLFLDEIGDTPLPVQAKLLRVLENSTLCRVGSTLQRSVNFRLLAATNRDLKAMIAEGSFREDLYYRLSPLRLVVPSLHQRKEDIPLLVRHMLERMDRQDAKISKSAMQALLKYYWPGNIRELRNVLTSALSLCRNDTINLEDLPPEVLSDFGKLAVEPMEPHHDKLSPAAQLPDSPLQNTKSKKNTNLAAMLADNELHLIVSALNQYDWNVAKAARSLGISRATLYEKFKKYGISRNNYDS</sequence>
<dbReference type="PROSITE" id="PS00688">
    <property type="entry name" value="SIGMA54_INTERACT_3"/>
    <property type="match status" value="1"/>
</dbReference>
<dbReference type="FunFam" id="3.40.50.300:FF:000006">
    <property type="entry name" value="DNA-binding transcriptional regulator NtrC"/>
    <property type="match status" value="1"/>
</dbReference>
<dbReference type="PROSITE" id="PS50112">
    <property type="entry name" value="PAS"/>
    <property type="match status" value="1"/>
</dbReference>
<dbReference type="SMART" id="SM00091">
    <property type="entry name" value="PAS"/>
    <property type="match status" value="1"/>
</dbReference>
<dbReference type="InterPro" id="IPR009057">
    <property type="entry name" value="Homeodomain-like_sf"/>
</dbReference>
<proteinExistence type="predicted"/>
<dbReference type="EMBL" id="FMJC01000001">
    <property type="protein sequence ID" value="SCM70954.1"/>
    <property type="molecule type" value="Genomic_DNA"/>
</dbReference>
<dbReference type="InterPro" id="IPR025944">
    <property type="entry name" value="Sigma_54_int_dom_CS"/>
</dbReference>
<keyword evidence="2" id="KW-0067">ATP-binding</keyword>
<dbReference type="AlphaFoldDB" id="A0A212L059"/>
<dbReference type="SUPFAM" id="SSF46689">
    <property type="entry name" value="Homeodomain-like"/>
    <property type="match status" value="1"/>
</dbReference>
<dbReference type="Gene3D" id="1.10.8.60">
    <property type="match status" value="1"/>
</dbReference>
<dbReference type="Gene3D" id="3.40.50.300">
    <property type="entry name" value="P-loop containing nucleotide triphosphate hydrolases"/>
    <property type="match status" value="1"/>
</dbReference>
<dbReference type="GO" id="GO:0005524">
    <property type="term" value="F:ATP binding"/>
    <property type="evidence" value="ECO:0007669"/>
    <property type="project" value="UniProtKB-KW"/>
</dbReference>
<dbReference type="InterPro" id="IPR000014">
    <property type="entry name" value="PAS"/>
</dbReference>
<keyword evidence="3" id="KW-0805">Transcription regulation</keyword>
<dbReference type="Pfam" id="PF00989">
    <property type="entry name" value="PAS"/>
    <property type="match status" value="1"/>
</dbReference>
<dbReference type="InterPro" id="IPR058031">
    <property type="entry name" value="AAA_lid_NorR"/>
</dbReference>
<dbReference type="Gene3D" id="1.10.10.60">
    <property type="entry name" value="Homeodomain-like"/>
    <property type="match status" value="1"/>
</dbReference>
<feature type="domain" description="PAS" evidence="7">
    <location>
        <begin position="11"/>
        <end position="62"/>
    </location>
</feature>
<dbReference type="SMART" id="SM00382">
    <property type="entry name" value="AAA"/>
    <property type="match status" value="1"/>
</dbReference>
<dbReference type="GO" id="GO:0006355">
    <property type="term" value="P:regulation of DNA-templated transcription"/>
    <property type="evidence" value="ECO:0007669"/>
    <property type="project" value="InterPro"/>
</dbReference>
<dbReference type="Pfam" id="PF00158">
    <property type="entry name" value="Sigma54_activat"/>
    <property type="match status" value="1"/>
</dbReference>
<dbReference type="InterPro" id="IPR002078">
    <property type="entry name" value="Sigma_54_int"/>
</dbReference>
<evidence type="ECO:0000313" key="8">
    <source>
        <dbReference type="EMBL" id="SCM70954.1"/>
    </source>
</evidence>
<feature type="domain" description="Sigma-54 factor interaction" evidence="6">
    <location>
        <begin position="155"/>
        <end position="381"/>
    </location>
</feature>
<dbReference type="CDD" id="cd00009">
    <property type="entry name" value="AAA"/>
    <property type="match status" value="1"/>
</dbReference>
<accession>A0A212L059</accession>
<dbReference type="PANTHER" id="PTHR32071">
    <property type="entry name" value="TRANSCRIPTIONAL REGULATORY PROTEIN"/>
    <property type="match status" value="1"/>
</dbReference>
<dbReference type="InterPro" id="IPR035965">
    <property type="entry name" value="PAS-like_dom_sf"/>
</dbReference>
<evidence type="ECO:0008006" key="9">
    <source>
        <dbReference type="Google" id="ProtNLM"/>
    </source>
</evidence>
<dbReference type="SUPFAM" id="SSF52540">
    <property type="entry name" value="P-loop containing nucleoside triphosphate hydrolases"/>
    <property type="match status" value="1"/>
</dbReference>
<name>A0A212L059_9BACT</name>
<protein>
    <recommendedName>
        <fullName evidence="9">PAS modulated sigma54 specific transcriptional regulator, Fis family</fullName>
    </recommendedName>
</protein>
<dbReference type="PROSITE" id="PS50045">
    <property type="entry name" value="SIGMA54_INTERACT_4"/>
    <property type="match status" value="1"/>
</dbReference>
<feature type="region of interest" description="Disordered" evidence="5">
    <location>
        <begin position="412"/>
        <end position="431"/>
    </location>
</feature>
<evidence type="ECO:0000256" key="5">
    <source>
        <dbReference type="SAM" id="MobiDB-lite"/>
    </source>
</evidence>
<organism evidence="8">
    <name type="scientific">uncultured Desulfovibrio sp</name>
    <dbReference type="NCBI Taxonomy" id="167968"/>
    <lineage>
        <taxon>Bacteria</taxon>
        <taxon>Pseudomonadati</taxon>
        <taxon>Thermodesulfobacteriota</taxon>
        <taxon>Desulfovibrionia</taxon>
        <taxon>Desulfovibrionales</taxon>
        <taxon>Desulfovibrionaceae</taxon>
        <taxon>Desulfovibrio</taxon>
        <taxon>environmental samples</taxon>
    </lineage>
</organism>
<evidence type="ECO:0000256" key="3">
    <source>
        <dbReference type="ARBA" id="ARBA00023015"/>
    </source>
</evidence>
<dbReference type="GO" id="GO:0043565">
    <property type="term" value="F:sequence-specific DNA binding"/>
    <property type="evidence" value="ECO:0007669"/>
    <property type="project" value="InterPro"/>
</dbReference>
<dbReference type="InterPro" id="IPR003593">
    <property type="entry name" value="AAA+_ATPase"/>
</dbReference>
<gene>
    <name evidence="8" type="ORF">KL86DES1_10740</name>
</gene>